<name>A0A4V1LML1_9FLAO</name>
<dbReference type="SUPFAM" id="SSF55469">
    <property type="entry name" value="FMN-dependent nitroreductase-like"/>
    <property type="match status" value="1"/>
</dbReference>
<evidence type="ECO:0000256" key="1">
    <source>
        <dbReference type="ARBA" id="ARBA00001917"/>
    </source>
</evidence>
<evidence type="ECO:0000256" key="5">
    <source>
        <dbReference type="ARBA" id="ARBA00022857"/>
    </source>
</evidence>
<dbReference type="InterPro" id="IPR000415">
    <property type="entry name" value="Nitroreductase-like"/>
</dbReference>
<evidence type="ECO:0000256" key="2">
    <source>
        <dbReference type="ARBA" id="ARBA00007118"/>
    </source>
</evidence>
<evidence type="ECO:0000313" key="8">
    <source>
        <dbReference type="EMBL" id="RXJ45653.1"/>
    </source>
</evidence>
<evidence type="ECO:0000256" key="6">
    <source>
        <dbReference type="ARBA" id="ARBA00023002"/>
    </source>
</evidence>
<comment type="cofactor">
    <cofactor evidence="1">
        <name>FMN</name>
        <dbReference type="ChEBI" id="CHEBI:58210"/>
    </cofactor>
</comment>
<dbReference type="PANTHER" id="PTHR43673:SF2">
    <property type="entry name" value="NITROREDUCTASE"/>
    <property type="match status" value="1"/>
</dbReference>
<sequence>MSIIESLKWRYATKKFDPNKVLTTDKLHTLKQAFNLTATSFGLQTISLLIIKDEALRNQLLGAAYNQRQIVDASHLLVLCIKKTIKDDDVDDLFDNVSHLRQTPETILEPYRNNLKLIMENMSFEEQREWSVKQAYIALGNLMTVCAVERIDSCPMEGFDRAQFDEILKLDEKHLKSTLLLPVGYRAEDDMFSGFKKVRKELKHSIIEM</sequence>
<accession>A0A4V1LML1</accession>
<dbReference type="PANTHER" id="PTHR43673">
    <property type="entry name" value="NAD(P)H NITROREDUCTASE YDGI-RELATED"/>
    <property type="match status" value="1"/>
</dbReference>
<dbReference type="Pfam" id="PF00881">
    <property type="entry name" value="Nitroreductase"/>
    <property type="match status" value="1"/>
</dbReference>
<keyword evidence="4" id="KW-0288">FMN</keyword>
<protein>
    <submittedName>
        <fullName evidence="8">NAD(P)H-dependent oxidoreductase</fullName>
    </submittedName>
</protein>
<comment type="caution">
    <text evidence="8">The sequence shown here is derived from an EMBL/GenBank/DDBJ whole genome shotgun (WGS) entry which is preliminary data.</text>
</comment>
<dbReference type="RefSeq" id="WP_129018454.1">
    <property type="nucleotide sequence ID" value="NZ_SDDZ01000012.1"/>
</dbReference>
<gene>
    <name evidence="8" type="ORF">ESZ48_15700</name>
</gene>
<evidence type="ECO:0000256" key="4">
    <source>
        <dbReference type="ARBA" id="ARBA00022643"/>
    </source>
</evidence>
<evidence type="ECO:0000259" key="7">
    <source>
        <dbReference type="Pfam" id="PF00881"/>
    </source>
</evidence>
<organism evidence="8 9">
    <name type="scientific">Gelidibacter gilvus</name>
    <dbReference type="NCBI Taxonomy" id="59602"/>
    <lineage>
        <taxon>Bacteria</taxon>
        <taxon>Pseudomonadati</taxon>
        <taxon>Bacteroidota</taxon>
        <taxon>Flavobacteriia</taxon>
        <taxon>Flavobacteriales</taxon>
        <taxon>Flavobacteriaceae</taxon>
        <taxon>Gelidibacter</taxon>
    </lineage>
</organism>
<dbReference type="GO" id="GO:0016491">
    <property type="term" value="F:oxidoreductase activity"/>
    <property type="evidence" value="ECO:0007669"/>
    <property type="project" value="UniProtKB-KW"/>
</dbReference>
<reference evidence="8 9" key="1">
    <citation type="submission" date="2019-01" db="EMBL/GenBank/DDBJ databases">
        <title>Genome sequence of the Antarctic species Gelidibacter gilvus ACAM 158(T).</title>
        <authorList>
            <person name="Bowman J.P."/>
        </authorList>
    </citation>
    <scope>NUCLEOTIDE SEQUENCE [LARGE SCALE GENOMIC DNA]</scope>
    <source>
        <strain evidence="8 9">IC158</strain>
    </source>
</reference>
<keyword evidence="5" id="KW-0521">NADP</keyword>
<dbReference type="InterPro" id="IPR029479">
    <property type="entry name" value="Nitroreductase"/>
</dbReference>
<keyword evidence="9" id="KW-1185">Reference proteome</keyword>
<feature type="domain" description="Nitroreductase" evidence="7">
    <location>
        <begin position="7"/>
        <end position="185"/>
    </location>
</feature>
<keyword evidence="6" id="KW-0560">Oxidoreductase</keyword>
<keyword evidence="3" id="KW-0285">Flavoprotein</keyword>
<dbReference type="AlphaFoldDB" id="A0A4V1LML1"/>
<dbReference type="InterPro" id="IPR033878">
    <property type="entry name" value="NfsB-like"/>
</dbReference>
<comment type="similarity">
    <text evidence="2">Belongs to the nitroreductase family.</text>
</comment>
<evidence type="ECO:0000313" key="9">
    <source>
        <dbReference type="Proteomes" id="UP000289792"/>
    </source>
</evidence>
<dbReference type="Gene3D" id="3.40.109.10">
    <property type="entry name" value="NADH Oxidase"/>
    <property type="match status" value="1"/>
</dbReference>
<evidence type="ECO:0000256" key="3">
    <source>
        <dbReference type="ARBA" id="ARBA00022630"/>
    </source>
</evidence>
<dbReference type="Proteomes" id="UP000289792">
    <property type="component" value="Unassembled WGS sequence"/>
</dbReference>
<dbReference type="OrthoDB" id="9809288at2"/>
<proteinExistence type="inferred from homology"/>
<dbReference type="CDD" id="cd02149">
    <property type="entry name" value="NfsB-like"/>
    <property type="match status" value="1"/>
</dbReference>
<dbReference type="EMBL" id="SDDZ01000012">
    <property type="protein sequence ID" value="RXJ45653.1"/>
    <property type="molecule type" value="Genomic_DNA"/>
</dbReference>